<name>A0A2M9ZEA4_9LEPT</name>
<sequence length="366" mass="40553">MVKRFLFHPVGRILFSLLFVFSSFGIVIGIGWNKTDPAFYSVDEPISQNEKDVLFFSNAINSKESISHPFGIAVDRKGVLYTGSSDGNIYKIKSDGSVERFAKTSGRPLGLAFDGKENLVACISGVGLAFYDSNGKENILVREDEQGNALENLYGLDIGSDGTVYFTEVSGKFSYRDSYLEELESQPNGRILSYNPKSQIVSVLLEEVYHPTGIALSGAEDYLIYGEKYRHRITRLWLKGEKKGKDRFFITHLAGSPALILADKESNFWVALSSPRHVLIDKIQDKPILKRILASFPAILGPSEGELAYAISLDKNGDVNLALVDRTSDILGSITAVSEYGSGLLLVGNTEGKIWKWKFQTLESFF</sequence>
<evidence type="ECO:0000313" key="7">
    <source>
        <dbReference type="Proteomes" id="UP000231912"/>
    </source>
</evidence>
<dbReference type="InterPro" id="IPR011042">
    <property type="entry name" value="6-blade_b-propeller_TolB-like"/>
</dbReference>
<accession>A0A2M9ZEA4</accession>
<keyword evidence="3" id="KW-0325">Glycoprotein</keyword>
<keyword evidence="4" id="KW-0472">Membrane</keyword>
<gene>
    <name evidence="6" type="ORF">CH371_01320</name>
</gene>
<feature type="domain" description="Strictosidine synthase conserved region" evidence="5">
    <location>
        <begin position="156"/>
        <end position="241"/>
    </location>
</feature>
<dbReference type="PANTHER" id="PTHR10426">
    <property type="entry name" value="STRICTOSIDINE SYNTHASE-RELATED"/>
    <property type="match status" value="1"/>
</dbReference>
<keyword evidence="4" id="KW-0812">Transmembrane</keyword>
<dbReference type="InterPro" id="IPR018119">
    <property type="entry name" value="Strictosidine_synth_cons-reg"/>
</dbReference>
<dbReference type="AlphaFoldDB" id="A0A2M9ZEA4"/>
<keyword evidence="4" id="KW-1133">Transmembrane helix</keyword>
<dbReference type="Pfam" id="PF20067">
    <property type="entry name" value="SSL_N"/>
    <property type="match status" value="1"/>
</dbReference>
<proteinExistence type="inferred from homology"/>
<comment type="caution">
    <text evidence="6">The sequence shown here is derived from an EMBL/GenBank/DDBJ whole genome shotgun (WGS) entry which is preliminary data.</text>
</comment>
<evidence type="ECO:0000256" key="2">
    <source>
        <dbReference type="ARBA" id="ARBA00022553"/>
    </source>
</evidence>
<dbReference type="EMBL" id="NPDT01000001">
    <property type="protein sequence ID" value="PJZ66771.1"/>
    <property type="molecule type" value="Genomic_DNA"/>
</dbReference>
<comment type="similarity">
    <text evidence="1">Belongs to the strictosidine synthase family.</text>
</comment>
<evidence type="ECO:0000313" key="6">
    <source>
        <dbReference type="EMBL" id="PJZ66771.1"/>
    </source>
</evidence>
<evidence type="ECO:0000256" key="4">
    <source>
        <dbReference type="SAM" id="Phobius"/>
    </source>
</evidence>
<dbReference type="SUPFAM" id="SSF63829">
    <property type="entry name" value="Calcium-dependent phosphotriesterase"/>
    <property type="match status" value="1"/>
</dbReference>
<dbReference type="RefSeq" id="WP_100757366.1">
    <property type="nucleotide sequence ID" value="NZ_NPDT01000001.1"/>
</dbReference>
<organism evidence="6 7">
    <name type="scientific">Leptospira wolffii</name>
    <dbReference type="NCBI Taxonomy" id="409998"/>
    <lineage>
        <taxon>Bacteria</taxon>
        <taxon>Pseudomonadati</taxon>
        <taxon>Spirochaetota</taxon>
        <taxon>Spirochaetia</taxon>
        <taxon>Leptospirales</taxon>
        <taxon>Leptospiraceae</taxon>
        <taxon>Leptospira</taxon>
    </lineage>
</organism>
<protein>
    <submittedName>
        <fullName evidence="6">Strictosidine synthase</fullName>
    </submittedName>
</protein>
<evidence type="ECO:0000256" key="3">
    <source>
        <dbReference type="ARBA" id="ARBA00023180"/>
    </source>
</evidence>
<dbReference type="GO" id="GO:0016787">
    <property type="term" value="F:hydrolase activity"/>
    <property type="evidence" value="ECO:0007669"/>
    <property type="project" value="TreeGrafter"/>
</dbReference>
<keyword evidence="2" id="KW-0597">Phosphoprotein</keyword>
<dbReference type="Gene3D" id="2.120.10.30">
    <property type="entry name" value="TolB, C-terminal domain"/>
    <property type="match status" value="1"/>
</dbReference>
<reference evidence="6 7" key="1">
    <citation type="submission" date="2017-07" db="EMBL/GenBank/DDBJ databases">
        <title>Leptospira spp. isolated from tropical soils.</title>
        <authorList>
            <person name="Thibeaux R."/>
            <person name="Iraola G."/>
            <person name="Ferres I."/>
            <person name="Bierque E."/>
            <person name="Girault D."/>
            <person name="Soupe-Gilbert M.-E."/>
            <person name="Picardeau M."/>
            <person name="Goarant C."/>
        </authorList>
    </citation>
    <scope>NUCLEOTIDE SEQUENCE [LARGE SCALE GENOMIC DNA]</scope>
    <source>
        <strain evidence="6 7">FH2-C-A2</strain>
    </source>
</reference>
<evidence type="ECO:0000259" key="5">
    <source>
        <dbReference type="Pfam" id="PF03088"/>
    </source>
</evidence>
<evidence type="ECO:0000256" key="1">
    <source>
        <dbReference type="ARBA" id="ARBA00009191"/>
    </source>
</evidence>
<dbReference type="Pfam" id="PF03088">
    <property type="entry name" value="Str_synth"/>
    <property type="match status" value="1"/>
</dbReference>
<feature type="transmembrane region" description="Helical" evidence="4">
    <location>
        <begin position="12"/>
        <end position="32"/>
    </location>
</feature>
<dbReference type="Proteomes" id="UP000231912">
    <property type="component" value="Unassembled WGS sequence"/>
</dbReference>
<dbReference type="PANTHER" id="PTHR10426:SF88">
    <property type="entry name" value="ADIPOCYTE PLASMA MEMBRANE-ASSOCIATED PROTEIN HEMOMUCIN-RELATED"/>
    <property type="match status" value="1"/>
</dbReference>